<organism evidence="9 10">
    <name type="scientific">Hanseniaspora guilliermondii</name>
    <dbReference type="NCBI Taxonomy" id="56406"/>
    <lineage>
        <taxon>Eukaryota</taxon>
        <taxon>Fungi</taxon>
        <taxon>Dikarya</taxon>
        <taxon>Ascomycota</taxon>
        <taxon>Saccharomycotina</taxon>
        <taxon>Saccharomycetes</taxon>
        <taxon>Saccharomycodales</taxon>
        <taxon>Saccharomycodaceae</taxon>
        <taxon>Hanseniaspora</taxon>
    </lineage>
</organism>
<feature type="region of interest" description="Disordered" evidence="7">
    <location>
        <begin position="1"/>
        <end position="47"/>
    </location>
</feature>
<keyword evidence="10" id="KW-1185">Reference proteome</keyword>
<dbReference type="Gene3D" id="3.30.40.10">
    <property type="entry name" value="Zinc/RING finger domain, C3HC4 (zinc finger)"/>
    <property type="match status" value="1"/>
</dbReference>
<keyword evidence="3" id="KW-0479">Metal-binding</keyword>
<dbReference type="GO" id="GO:0045944">
    <property type="term" value="P:positive regulation of transcription by RNA polymerase II"/>
    <property type="evidence" value="ECO:0007669"/>
    <property type="project" value="TreeGrafter"/>
</dbReference>
<dbReference type="GO" id="GO:0000976">
    <property type="term" value="F:transcription cis-regulatory region binding"/>
    <property type="evidence" value="ECO:0007669"/>
    <property type="project" value="TreeGrafter"/>
</dbReference>
<dbReference type="PANTHER" id="PTHR12983:SF9">
    <property type="entry name" value="E3 UBIQUITIN-PROTEIN LIGASE RNF10"/>
    <property type="match status" value="1"/>
</dbReference>
<keyword evidence="4 6" id="KW-0863">Zinc-finger</keyword>
<evidence type="ECO:0000256" key="1">
    <source>
        <dbReference type="ARBA" id="ARBA00004496"/>
    </source>
</evidence>
<dbReference type="VEuPathDB" id="FungiDB:HGUI_01985"/>
<keyword evidence="2" id="KW-0963">Cytoplasm</keyword>
<evidence type="ECO:0000256" key="5">
    <source>
        <dbReference type="ARBA" id="ARBA00022833"/>
    </source>
</evidence>
<feature type="domain" description="RING-type" evidence="8">
    <location>
        <begin position="147"/>
        <end position="216"/>
    </location>
</feature>
<dbReference type="EMBL" id="FQNF01000031">
    <property type="protein sequence ID" value="SGZ39785.1"/>
    <property type="molecule type" value="Genomic_DNA"/>
</dbReference>
<feature type="compositionally biased region" description="Basic residues" evidence="7">
    <location>
        <begin position="1"/>
        <end position="13"/>
    </location>
</feature>
<evidence type="ECO:0000313" key="10">
    <source>
        <dbReference type="Proteomes" id="UP000183365"/>
    </source>
</evidence>
<reference evidence="10" key="1">
    <citation type="submission" date="2016-11" db="EMBL/GenBank/DDBJ databases">
        <authorList>
            <person name="Guldener U."/>
        </authorList>
    </citation>
    <scope>NUCLEOTIDE SEQUENCE [LARGE SCALE GENOMIC DNA]</scope>
</reference>
<dbReference type="SUPFAM" id="SSF57850">
    <property type="entry name" value="RING/U-box"/>
    <property type="match status" value="1"/>
</dbReference>
<dbReference type="InterPro" id="IPR017907">
    <property type="entry name" value="Znf_RING_CS"/>
</dbReference>
<keyword evidence="5" id="KW-0862">Zinc</keyword>
<dbReference type="InterPro" id="IPR001841">
    <property type="entry name" value="Znf_RING"/>
</dbReference>
<dbReference type="InterPro" id="IPR039739">
    <property type="entry name" value="MAG2/RNF10"/>
</dbReference>
<evidence type="ECO:0000256" key="6">
    <source>
        <dbReference type="PROSITE-ProRule" id="PRU00175"/>
    </source>
</evidence>
<dbReference type="InterPro" id="IPR013083">
    <property type="entry name" value="Znf_RING/FYVE/PHD"/>
</dbReference>
<proteinExistence type="predicted"/>
<dbReference type="GO" id="GO:0005737">
    <property type="term" value="C:cytoplasm"/>
    <property type="evidence" value="ECO:0007669"/>
    <property type="project" value="UniProtKB-SubCell"/>
</dbReference>
<accession>A0A1L0CN07</accession>
<dbReference type="AlphaFoldDB" id="A0A1L0CN07"/>
<dbReference type="PROSITE" id="PS50089">
    <property type="entry name" value="ZF_RING_2"/>
    <property type="match status" value="1"/>
</dbReference>
<protein>
    <recommendedName>
        <fullName evidence="8">RING-type domain-containing protein</fullName>
    </recommendedName>
</protein>
<evidence type="ECO:0000256" key="4">
    <source>
        <dbReference type="ARBA" id="ARBA00022771"/>
    </source>
</evidence>
<name>A0A1L0CN07_9ASCO</name>
<gene>
    <name evidence="9" type="ORF">HGUI_01985</name>
</gene>
<sequence>MNSKKKSNGKHKANSNSNININKPKRYDNKSKTFNSKGYNQNNDFKKLPKSKKMINNWLDEIHEDERDFKSKPQGSMTLSNKKKHAHYSSHKQHDKLYLFGDSFINANYQILIKDTEALRKNLDGVIPFEFIERCITYQNDGERQSCPICLSDDISCGRMVKCGHIFCYQCLLQYIDSNEKKAEQEYLEKHKKSNVKVINNFAALKDNIHHDCPLCGDIINLKHVVPVSMNIDTSQVNTNDVVKEGQRVQMQLICRPKSSSIGLPVYLGIDPELISLPLVYDQDSIIDTRIPMNYLISDDVDIQFLNKDIQDLKEQSQMDQLLYNESDEFVLKAISEIEKKISKLREEHVTNKMPKNDLSIAYSGREQLLSKYNDENAYFYYEHIDKNAKRTFLDGQDVNILKKEYSKYSNFPDTIDVKIQHVYHNNQINNHSVQYMSHLPLGSDYRLIEVDVQPHIKDELYQHYRGMLKARVKTHEKVKKQENLNKKKGERREFNKMMKQVADEYKMTPDEFAEMTQKTPRDSSKPLPSLSALRTTEVVVPAIEKLNVNDYSVGERVKVEGAWYTLKKNIWGELRFEKDKEVVLNNENSMLLEMFNKKMNI</sequence>
<dbReference type="PANTHER" id="PTHR12983">
    <property type="entry name" value="RING FINGER 10 FAMILY MEMBER"/>
    <property type="match status" value="1"/>
</dbReference>
<comment type="subcellular location">
    <subcellularLocation>
        <location evidence="1">Cytoplasm</location>
    </subcellularLocation>
</comment>
<dbReference type="InterPro" id="IPR018957">
    <property type="entry name" value="Znf_C3HC4_RING-type"/>
</dbReference>
<evidence type="ECO:0000256" key="3">
    <source>
        <dbReference type="ARBA" id="ARBA00022723"/>
    </source>
</evidence>
<feature type="compositionally biased region" description="Polar residues" evidence="7">
    <location>
        <begin position="32"/>
        <end position="43"/>
    </location>
</feature>
<dbReference type="Pfam" id="PF00097">
    <property type="entry name" value="zf-C3HC4"/>
    <property type="match status" value="1"/>
</dbReference>
<evidence type="ECO:0000256" key="2">
    <source>
        <dbReference type="ARBA" id="ARBA00022490"/>
    </source>
</evidence>
<dbReference type="SMART" id="SM00184">
    <property type="entry name" value="RING"/>
    <property type="match status" value="1"/>
</dbReference>
<feature type="region of interest" description="Disordered" evidence="7">
    <location>
        <begin position="66"/>
        <end position="88"/>
    </location>
</feature>
<evidence type="ECO:0000313" key="9">
    <source>
        <dbReference type="EMBL" id="SGZ39785.1"/>
    </source>
</evidence>
<dbReference type="PROSITE" id="PS00518">
    <property type="entry name" value="ZF_RING_1"/>
    <property type="match status" value="1"/>
</dbReference>
<dbReference type="Proteomes" id="UP000183365">
    <property type="component" value="Unassembled WGS sequence"/>
</dbReference>
<dbReference type="OrthoDB" id="302966at2759"/>
<dbReference type="GO" id="GO:0008270">
    <property type="term" value="F:zinc ion binding"/>
    <property type="evidence" value="ECO:0007669"/>
    <property type="project" value="UniProtKB-KW"/>
</dbReference>
<evidence type="ECO:0000259" key="8">
    <source>
        <dbReference type="PROSITE" id="PS50089"/>
    </source>
</evidence>
<evidence type="ECO:0000256" key="7">
    <source>
        <dbReference type="SAM" id="MobiDB-lite"/>
    </source>
</evidence>